<dbReference type="SMART" id="SM00015">
    <property type="entry name" value="IQ"/>
    <property type="match status" value="3"/>
</dbReference>
<gene>
    <name evidence="1" type="ORF">DMAD_11895</name>
</gene>
<dbReference type="Gene3D" id="1.20.5.190">
    <property type="match status" value="1"/>
</dbReference>
<evidence type="ECO:0000313" key="2">
    <source>
        <dbReference type="Proteomes" id="UP001500889"/>
    </source>
</evidence>
<dbReference type="CDD" id="cd23767">
    <property type="entry name" value="IQCD"/>
    <property type="match status" value="1"/>
</dbReference>
<dbReference type="Proteomes" id="UP001500889">
    <property type="component" value="Chromosome U"/>
</dbReference>
<dbReference type="Pfam" id="PF00612">
    <property type="entry name" value="IQ"/>
    <property type="match status" value="3"/>
</dbReference>
<organism evidence="1 2">
    <name type="scientific">Drosophila madeirensis</name>
    <name type="common">Fruit fly</name>
    <dbReference type="NCBI Taxonomy" id="30013"/>
    <lineage>
        <taxon>Eukaryota</taxon>
        <taxon>Metazoa</taxon>
        <taxon>Ecdysozoa</taxon>
        <taxon>Arthropoda</taxon>
        <taxon>Hexapoda</taxon>
        <taxon>Insecta</taxon>
        <taxon>Pterygota</taxon>
        <taxon>Neoptera</taxon>
        <taxon>Endopterygota</taxon>
        <taxon>Diptera</taxon>
        <taxon>Brachycera</taxon>
        <taxon>Muscomorpha</taxon>
        <taxon>Ephydroidea</taxon>
        <taxon>Drosophilidae</taxon>
        <taxon>Drosophila</taxon>
        <taxon>Sophophora</taxon>
    </lineage>
</organism>
<dbReference type="InterPro" id="IPR000048">
    <property type="entry name" value="IQ_motif_EF-hand-BS"/>
</dbReference>
<protein>
    <recommendedName>
        <fullName evidence="3">Spermatogenesis-associated protein 17</fullName>
    </recommendedName>
</protein>
<dbReference type="EMBL" id="AP029264">
    <property type="protein sequence ID" value="BFF94201.1"/>
    <property type="molecule type" value="Genomic_DNA"/>
</dbReference>
<keyword evidence="2" id="KW-1185">Reference proteome</keyword>
<name>A0AAU9FEU6_DROMD</name>
<proteinExistence type="predicted"/>
<accession>A0AAU9FEU6</accession>
<reference evidence="1 2" key="1">
    <citation type="submission" date="2024-02" db="EMBL/GenBank/DDBJ databases">
        <title>A chromosome-level genome assembly of Drosophila madeirensis, a fruit fly species endemic to Madeira island.</title>
        <authorList>
            <person name="Tomihara K."/>
            <person name="Llopart A."/>
            <person name="Yamamoto D."/>
        </authorList>
    </citation>
    <scope>NUCLEOTIDE SEQUENCE [LARGE SCALE GENOMIC DNA]</scope>
    <source>
        <strain evidence="1 2">RF1</strain>
    </source>
</reference>
<evidence type="ECO:0000313" key="1">
    <source>
        <dbReference type="EMBL" id="BFF94201.1"/>
    </source>
</evidence>
<evidence type="ECO:0008006" key="3">
    <source>
        <dbReference type="Google" id="ProtNLM"/>
    </source>
</evidence>
<sequence>MFSDNLLYSSTFGRISKTDFSVENVGLEEDSELWFSLEGKMSRTSRLVLDYKQFIAARRIQTHWRGYRVRKWQHLRWVATINIQRWWRGYRARCHMSLNIEERLQDCLVEHYNRSAIKIQALFRGWWIRNTVHDSNTLRRMQTSAAEDLLHCVAFQLHHLMQTQELPGVYSLRQSDCLSQVEKITASMVFRFCNGSMLSLRSRRAALGEERRRLFQKSEYTTAIPYRGPNFNAACPPQDDVPQLAKAIVDNRIFKVIIEFEKSLVNPTVHEIQQNQAERKRRLFLEQVRAKRLTTKQNFCEYVIQNMRKWKVWNGQKITLKNDLFRDAENLEIFFNEAGHLLDELVTCRCRRDNALEGQCYPIE</sequence>
<dbReference type="PROSITE" id="PS50096">
    <property type="entry name" value="IQ"/>
    <property type="match status" value="3"/>
</dbReference>
<dbReference type="AlphaFoldDB" id="A0AAU9FEU6"/>